<dbReference type="EMBL" id="QMDW01000010">
    <property type="protein sequence ID" value="RJX49469.1"/>
    <property type="molecule type" value="Genomic_DNA"/>
</dbReference>
<reference evidence="1 2" key="1">
    <citation type="submission" date="2018-06" db="EMBL/GenBank/DDBJ databases">
        <title>Halonotius sp. F13-13 a new haloarchaeeon isolated from a solar saltern from Isla Cristina, Huelva, Spain.</title>
        <authorList>
            <person name="Duran-Viseras A."/>
            <person name="Sanchez-Porro C."/>
            <person name="Ventosa A."/>
        </authorList>
    </citation>
    <scope>NUCLEOTIDE SEQUENCE [LARGE SCALE GENOMIC DNA]</scope>
    <source>
        <strain evidence="1 2">CECT 7525</strain>
    </source>
</reference>
<evidence type="ECO:0000313" key="1">
    <source>
        <dbReference type="EMBL" id="RJX49469.1"/>
    </source>
</evidence>
<evidence type="ECO:0000313" key="2">
    <source>
        <dbReference type="Proteomes" id="UP000281564"/>
    </source>
</evidence>
<gene>
    <name evidence="1" type="ORF">DP106_08335</name>
</gene>
<dbReference type="Proteomes" id="UP000281564">
    <property type="component" value="Unassembled WGS sequence"/>
</dbReference>
<dbReference type="OrthoDB" id="193961at2157"/>
<organism evidence="1 2">
    <name type="scientific">Halonotius pteroides</name>
    <dbReference type="NCBI Taxonomy" id="268735"/>
    <lineage>
        <taxon>Archaea</taxon>
        <taxon>Methanobacteriati</taxon>
        <taxon>Methanobacteriota</taxon>
        <taxon>Stenosarchaea group</taxon>
        <taxon>Halobacteria</taxon>
        <taxon>Halobacteriales</taxon>
        <taxon>Haloferacaceae</taxon>
        <taxon>Halonotius</taxon>
    </lineage>
</organism>
<dbReference type="AlphaFoldDB" id="A0A3A6Q1S9"/>
<dbReference type="RefSeq" id="WP_120084653.1">
    <property type="nucleotide sequence ID" value="NZ_QMDW01000010.1"/>
</dbReference>
<sequence>MTALVPFDTDQLCESFEQRVAEIAPEATFRCEIPAENDALTATAIDDITRTVRRVAGELDVSIGFISTENAGRISTPITSVGSPLSKNPEYDVGIVRHAE</sequence>
<proteinExistence type="predicted"/>
<keyword evidence="2" id="KW-1185">Reference proteome</keyword>
<comment type="caution">
    <text evidence="1">The sequence shown here is derived from an EMBL/GenBank/DDBJ whole genome shotgun (WGS) entry which is preliminary data.</text>
</comment>
<name>A0A3A6Q1S9_9EURY</name>
<accession>A0A3A6Q1S9</accession>
<protein>
    <submittedName>
        <fullName evidence="1">Uncharacterized protein</fullName>
    </submittedName>
</protein>